<dbReference type="InterPro" id="IPR011335">
    <property type="entry name" value="Restrct_endonuc-II-like"/>
</dbReference>
<dbReference type="EMBL" id="BDUD01000002">
    <property type="protein sequence ID" value="GBG22851.1"/>
    <property type="molecule type" value="Genomic_DNA"/>
</dbReference>
<dbReference type="CDD" id="cd06260">
    <property type="entry name" value="DUF820-like"/>
    <property type="match status" value="1"/>
</dbReference>
<name>A0A2R5G471_NOSCO</name>
<gene>
    <name evidence="2" type="ORF">NIES4072_65630</name>
</gene>
<sequence length="229" mass="26310">MNVVTPKRFTIDEYHRLIELEFLKESDRIELIRGELIEMVAKGTPHTFCTTRLCRQLDRLLGDRVVVRCQEPIILPSDSEPEPDVAIARGNETDYLPHHPYPEDIFLVIEISDSTLNYDQTTKLEIYAEAGIADYWIVNLNVRQLERYSQPYQNAQGEFNYLSKQISLPHQSVAIPGFEDVLLDLSRIFPTVVGRANASKLLLITTRVKNKPKNQDFGFNYFLSPKAIA</sequence>
<dbReference type="AlphaFoldDB" id="A0A2R5G471"/>
<dbReference type="InterPro" id="IPR008538">
    <property type="entry name" value="Uma2"/>
</dbReference>
<feature type="domain" description="Putative restriction endonuclease" evidence="1">
    <location>
        <begin position="12"/>
        <end position="158"/>
    </location>
</feature>
<dbReference type="Gene3D" id="3.90.1570.10">
    <property type="entry name" value="tt1808, chain A"/>
    <property type="match status" value="1"/>
</dbReference>
<keyword evidence="3" id="KW-1185">Reference proteome</keyword>
<comment type="caution">
    <text evidence="2">The sequence shown here is derived from an EMBL/GenBank/DDBJ whole genome shotgun (WGS) entry which is preliminary data.</text>
</comment>
<evidence type="ECO:0000313" key="3">
    <source>
        <dbReference type="Proteomes" id="UP000245124"/>
    </source>
</evidence>
<organism evidence="2 3">
    <name type="scientific">Nostoc commune NIES-4072</name>
    <dbReference type="NCBI Taxonomy" id="2005467"/>
    <lineage>
        <taxon>Bacteria</taxon>
        <taxon>Bacillati</taxon>
        <taxon>Cyanobacteriota</taxon>
        <taxon>Cyanophyceae</taxon>
        <taxon>Nostocales</taxon>
        <taxon>Nostocaceae</taxon>
        <taxon>Nostoc</taxon>
    </lineage>
</organism>
<dbReference type="PANTHER" id="PTHR35400">
    <property type="entry name" value="SLR1083 PROTEIN"/>
    <property type="match status" value="1"/>
</dbReference>
<dbReference type="InterPro" id="IPR012296">
    <property type="entry name" value="Nuclease_put_TT1808"/>
</dbReference>
<dbReference type="PANTHER" id="PTHR35400:SF1">
    <property type="entry name" value="SLR1083 PROTEIN"/>
    <property type="match status" value="1"/>
</dbReference>
<protein>
    <recommendedName>
        <fullName evidence="1">Putative restriction endonuclease domain-containing protein</fullName>
    </recommendedName>
</protein>
<evidence type="ECO:0000313" key="2">
    <source>
        <dbReference type="EMBL" id="GBG22851.1"/>
    </source>
</evidence>
<dbReference type="Pfam" id="PF05685">
    <property type="entry name" value="Uma2"/>
    <property type="match status" value="1"/>
</dbReference>
<dbReference type="Proteomes" id="UP000245124">
    <property type="component" value="Unassembled WGS sequence"/>
</dbReference>
<reference evidence="2 3" key="1">
    <citation type="submission" date="2017-06" db="EMBL/GenBank/DDBJ databases">
        <title>Genome sequencing of cyanobaciteial culture collection at National Institute for Environmental Studies (NIES).</title>
        <authorList>
            <person name="Hirose Y."/>
            <person name="Shimura Y."/>
            <person name="Fujisawa T."/>
            <person name="Nakamura Y."/>
            <person name="Kawachi M."/>
        </authorList>
    </citation>
    <scope>NUCLEOTIDE SEQUENCE [LARGE SCALE GENOMIC DNA]</scope>
    <source>
        <strain evidence="2 3">NIES-4072</strain>
    </source>
</reference>
<accession>A0A2R5G471</accession>
<evidence type="ECO:0000259" key="1">
    <source>
        <dbReference type="Pfam" id="PF05685"/>
    </source>
</evidence>
<dbReference type="SUPFAM" id="SSF52980">
    <property type="entry name" value="Restriction endonuclease-like"/>
    <property type="match status" value="1"/>
</dbReference>
<proteinExistence type="predicted"/>